<evidence type="ECO:0000313" key="2">
    <source>
        <dbReference type="Proteomes" id="UP000298663"/>
    </source>
</evidence>
<proteinExistence type="predicted"/>
<accession>A0A4U5MJ02</accession>
<dbReference type="EMBL" id="AZBU02000007">
    <property type="protein sequence ID" value="TKR69321.1"/>
    <property type="molecule type" value="Genomic_DNA"/>
</dbReference>
<gene>
    <name evidence="1" type="ORF">L596_021497</name>
</gene>
<protein>
    <recommendedName>
        <fullName evidence="3">F-box associated domain-containing protein</fullName>
    </recommendedName>
</protein>
<reference evidence="1 2" key="1">
    <citation type="journal article" date="2015" name="Genome Biol.">
        <title>Comparative genomics of Steinernema reveals deeply conserved gene regulatory networks.</title>
        <authorList>
            <person name="Dillman A.R."/>
            <person name="Macchietto M."/>
            <person name="Porter C.F."/>
            <person name="Rogers A."/>
            <person name="Williams B."/>
            <person name="Antoshechkin I."/>
            <person name="Lee M.M."/>
            <person name="Goodwin Z."/>
            <person name="Lu X."/>
            <person name="Lewis E.E."/>
            <person name="Goodrich-Blair H."/>
            <person name="Stock S.P."/>
            <person name="Adams B.J."/>
            <person name="Sternberg P.W."/>
            <person name="Mortazavi A."/>
        </authorList>
    </citation>
    <scope>NUCLEOTIDE SEQUENCE [LARGE SCALE GENOMIC DNA]</scope>
    <source>
        <strain evidence="1 2">ALL</strain>
    </source>
</reference>
<dbReference type="OrthoDB" id="10654715at2759"/>
<sequence>MHHVPYLFCETVSGLLPKLINLTSTDFLPRIWNYAINEWTERLILVNISITENSNGWFYSILGQDSPKTPKLDDLIKMDMRYLRIGSLTVTSHLDPLKSESLSDQDLQEKLLPLIKLRTCDHAVFILHGPCSGFAAISKQLATVSQFKILGLDYNGSETVAFLKQKLRNGFNCHLNLSGSWPASTKALLINAVQCRKLMSADLNFSNLTISVDLVKAICEQWISSHETLKIDFTGQEDLNKEELKVICPGLKSVNCDKLSLSSPNDSLVFDFSVSPVNNFVSSCDNFVRIYTE</sequence>
<evidence type="ECO:0000313" key="1">
    <source>
        <dbReference type="EMBL" id="TKR69321.1"/>
    </source>
</evidence>
<evidence type="ECO:0008006" key="3">
    <source>
        <dbReference type="Google" id="ProtNLM"/>
    </source>
</evidence>
<reference evidence="1 2" key="2">
    <citation type="journal article" date="2019" name="G3 (Bethesda)">
        <title>Hybrid Assembly of the Genome of the Entomopathogenic Nematode Steinernema carpocapsae Identifies the X-Chromosome.</title>
        <authorList>
            <person name="Serra L."/>
            <person name="Macchietto M."/>
            <person name="Macias-Munoz A."/>
            <person name="McGill C.J."/>
            <person name="Rodriguez I.M."/>
            <person name="Rodriguez B."/>
            <person name="Murad R."/>
            <person name="Mortazavi A."/>
        </authorList>
    </citation>
    <scope>NUCLEOTIDE SEQUENCE [LARGE SCALE GENOMIC DNA]</scope>
    <source>
        <strain evidence="1 2">ALL</strain>
    </source>
</reference>
<dbReference type="AlphaFoldDB" id="A0A4U5MJ02"/>
<organism evidence="1 2">
    <name type="scientific">Steinernema carpocapsae</name>
    <name type="common">Entomopathogenic nematode</name>
    <dbReference type="NCBI Taxonomy" id="34508"/>
    <lineage>
        <taxon>Eukaryota</taxon>
        <taxon>Metazoa</taxon>
        <taxon>Ecdysozoa</taxon>
        <taxon>Nematoda</taxon>
        <taxon>Chromadorea</taxon>
        <taxon>Rhabditida</taxon>
        <taxon>Tylenchina</taxon>
        <taxon>Panagrolaimomorpha</taxon>
        <taxon>Strongyloidoidea</taxon>
        <taxon>Steinernematidae</taxon>
        <taxon>Steinernema</taxon>
    </lineage>
</organism>
<name>A0A4U5MJ02_STECR</name>
<keyword evidence="2" id="KW-1185">Reference proteome</keyword>
<comment type="caution">
    <text evidence="1">The sequence shown here is derived from an EMBL/GenBank/DDBJ whole genome shotgun (WGS) entry which is preliminary data.</text>
</comment>
<dbReference type="Proteomes" id="UP000298663">
    <property type="component" value="Unassembled WGS sequence"/>
</dbReference>